<keyword evidence="2" id="KW-1185">Reference proteome</keyword>
<evidence type="ECO:0000313" key="1">
    <source>
        <dbReference type="EMBL" id="GBM09982.1"/>
    </source>
</evidence>
<protein>
    <submittedName>
        <fullName evidence="1">Uncharacterized protein</fullName>
    </submittedName>
</protein>
<name>A0A4Y2CZR6_ARAVE</name>
<gene>
    <name evidence="1" type="ORF">AVEN_193975_1</name>
</gene>
<dbReference type="Proteomes" id="UP000499080">
    <property type="component" value="Unassembled WGS sequence"/>
</dbReference>
<sequence>MMRHLKDDQVRQVFPISKRLCAFIGCPKSPSRKCPFYSMRTGTEKLSDLWNNKLLHMEIGEAHNSVTEMFWKNYRFSSEQNRSYSPDLALCDFFISS</sequence>
<dbReference type="EMBL" id="BGPR01088122">
    <property type="protein sequence ID" value="GBM09982.1"/>
    <property type="molecule type" value="Genomic_DNA"/>
</dbReference>
<proteinExistence type="predicted"/>
<accession>A0A4Y2CZR6</accession>
<evidence type="ECO:0000313" key="2">
    <source>
        <dbReference type="Proteomes" id="UP000499080"/>
    </source>
</evidence>
<comment type="caution">
    <text evidence="1">The sequence shown here is derived from an EMBL/GenBank/DDBJ whole genome shotgun (WGS) entry which is preliminary data.</text>
</comment>
<organism evidence="1 2">
    <name type="scientific">Araneus ventricosus</name>
    <name type="common">Orbweaver spider</name>
    <name type="synonym">Epeira ventricosa</name>
    <dbReference type="NCBI Taxonomy" id="182803"/>
    <lineage>
        <taxon>Eukaryota</taxon>
        <taxon>Metazoa</taxon>
        <taxon>Ecdysozoa</taxon>
        <taxon>Arthropoda</taxon>
        <taxon>Chelicerata</taxon>
        <taxon>Arachnida</taxon>
        <taxon>Araneae</taxon>
        <taxon>Araneomorphae</taxon>
        <taxon>Entelegynae</taxon>
        <taxon>Araneoidea</taxon>
        <taxon>Araneidae</taxon>
        <taxon>Araneus</taxon>
    </lineage>
</organism>
<dbReference type="AlphaFoldDB" id="A0A4Y2CZR6"/>
<reference evidence="1 2" key="1">
    <citation type="journal article" date="2019" name="Sci. Rep.">
        <title>Orb-weaving spider Araneus ventricosus genome elucidates the spidroin gene catalogue.</title>
        <authorList>
            <person name="Kono N."/>
            <person name="Nakamura H."/>
            <person name="Ohtoshi R."/>
            <person name="Moran D.A.P."/>
            <person name="Shinohara A."/>
            <person name="Yoshida Y."/>
            <person name="Fujiwara M."/>
            <person name="Mori M."/>
            <person name="Tomita M."/>
            <person name="Arakawa K."/>
        </authorList>
    </citation>
    <scope>NUCLEOTIDE SEQUENCE [LARGE SCALE GENOMIC DNA]</scope>
</reference>